<keyword evidence="4" id="KW-1185">Reference proteome</keyword>
<evidence type="ECO:0000259" key="2">
    <source>
        <dbReference type="Pfam" id="PF20149"/>
    </source>
</evidence>
<dbReference type="OrthoDB" id="10551391at2759"/>
<protein>
    <recommendedName>
        <fullName evidence="2">DUF6532 domain-containing protein</fullName>
    </recommendedName>
</protein>
<dbReference type="Pfam" id="PF20149">
    <property type="entry name" value="DUF6532"/>
    <property type="match status" value="2"/>
</dbReference>
<feature type="domain" description="DUF6532" evidence="2">
    <location>
        <begin position="41"/>
        <end position="219"/>
    </location>
</feature>
<feature type="domain" description="DUF6532" evidence="2">
    <location>
        <begin position="613"/>
        <end position="843"/>
    </location>
</feature>
<feature type="region of interest" description="Disordered" evidence="1">
    <location>
        <begin position="255"/>
        <end position="284"/>
    </location>
</feature>
<dbReference type="Proteomes" id="UP000076738">
    <property type="component" value="Unassembled WGS sequence"/>
</dbReference>
<feature type="region of interest" description="Disordered" evidence="1">
    <location>
        <begin position="386"/>
        <end position="434"/>
    </location>
</feature>
<reference evidence="3 4" key="1">
    <citation type="journal article" date="2016" name="Mol. Biol. Evol.">
        <title>Comparative Genomics of Early-Diverging Mushroom-Forming Fungi Provides Insights into the Origins of Lignocellulose Decay Capabilities.</title>
        <authorList>
            <person name="Nagy L.G."/>
            <person name="Riley R."/>
            <person name="Tritt A."/>
            <person name="Adam C."/>
            <person name="Daum C."/>
            <person name="Floudas D."/>
            <person name="Sun H."/>
            <person name="Yadav J.S."/>
            <person name="Pangilinan J."/>
            <person name="Larsson K.H."/>
            <person name="Matsuura K."/>
            <person name="Barry K."/>
            <person name="Labutti K."/>
            <person name="Kuo R."/>
            <person name="Ohm R.A."/>
            <person name="Bhattacharya S.S."/>
            <person name="Shirouzu T."/>
            <person name="Yoshinaga Y."/>
            <person name="Martin F.M."/>
            <person name="Grigoriev I.V."/>
            <person name="Hibbett D.S."/>
        </authorList>
    </citation>
    <scope>NUCLEOTIDE SEQUENCE [LARGE SCALE GENOMIC DNA]</scope>
    <source>
        <strain evidence="3 4">TUFC12733</strain>
    </source>
</reference>
<name>A0A167IJA2_CALVF</name>
<feature type="compositionally biased region" description="Basic and acidic residues" evidence="1">
    <location>
        <begin position="386"/>
        <end position="395"/>
    </location>
</feature>
<evidence type="ECO:0000256" key="1">
    <source>
        <dbReference type="SAM" id="MobiDB-lite"/>
    </source>
</evidence>
<feature type="compositionally biased region" description="Polar residues" evidence="1">
    <location>
        <begin position="525"/>
        <end position="555"/>
    </location>
</feature>
<dbReference type="AlphaFoldDB" id="A0A167IJA2"/>
<gene>
    <name evidence="3" type="ORF">CALVIDRAFT_567186</name>
</gene>
<feature type="region of interest" description="Disordered" evidence="1">
    <location>
        <begin position="499"/>
        <end position="573"/>
    </location>
</feature>
<organism evidence="3 4">
    <name type="scientific">Calocera viscosa (strain TUFC12733)</name>
    <dbReference type="NCBI Taxonomy" id="1330018"/>
    <lineage>
        <taxon>Eukaryota</taxon>
        <taxon>Fungi</taxon>
        <taxon>Dikarya</taxon>
        <taxon>Basidiomycota</taxon>
        <taxon>Agaricomycotina</taxon>
        <taxon>Dacrymycetes</taxon>
        <taxon>Dacrymycetales</taxon>
        <taxon>Dacrymycetaceae</taxon>
        <taxon>Calocera</taxon>
    </lineage>
</organism>
<accession>A0A167IJA2</accession>
<sequence length="899" mass="101043">MYRLQEEGDEIDLTAAAAAANREAALAVPSRPPIDFEKYPGQRAVIKNTKYWLRGRFKTKATKIVPSAYQEVFKLYTETQAIQAKMDQTKSKVQRNILQRQLLVKKHLFSGGITRLLQDGRFLYQQYDCLAADSRCSGVFLHDAVKELTAAMCYGKSMGCGDAARHPVYFDPPPAPLLAFSSAVVHHVLSCYKTGEFISKNLDVDVESVYFEMLGLLEEYEKTDPKAFEQGMAELSQFCFARFNIRRPRRQFKLQITGSTRDGGNAQDKSSTVPATEPPGNGDGTYMRLSHQFTLTHWDEDLAQEDLERVLNLPLSKLDAFGFKERAASSDDELEYLPLTEKGRQRIDKWIGATAGDLGREFAREQNDRLDSIGMEHLPLVDYRDETQEADDNPKGKSSSSTNNQVPVEEDFTSVSQRESNSILSEDEAAARPSSLSRIMKNYKAHGHVHSNQPDAILVNSKDKESRSSPRVERAYTGLEKFYNALKIANVNMAAIPRRKDGEVTKKRQAASSPAPAANKKSRNSKVQSTRSARKSTVSQRQDVTSSGLTMTTGRSSRKPMSHSAPTPDARDRPFLMLPRTKAAYQLQAYSRPLRASLQMSKGFVHIFLGYFNAYPTRALLKNFVIKAAVATNELLRKNIGGTENQDADERRKNQEEDEASTSQTSAEDGSSAGTGEATDTTPAEMDFDRYPHTFWLLSDSVWWIRTVMKAQAKKLVPVYWADVLLGSEDVVKKRVELLLRRGNFCQELFNPIDSTSKPQHAFRNPILVWLAVLVYWAPSGGSSEAFKHRDLFSEASPFLIAFCATTIHHVLEHYTSGVFRNVRMSATIERSNYHKYLGHLARYQRDKPAGYEKLLVDFSAACRDPQTLVQARAACTGRVITKHADDEEDLMLFSSQEE</sequence>
<feature type="compositionally biased region" description="Polar residues" evidence="1">
    <location>
        <begin position="396"/>
        <end position="406"/>
    </location>
</feature>
<evidence type="ECO:0000313" key="3">
    <source>
        <dbReference type="EMBL" id="KZO92701.1"/>
    </source>
</evidence>
<dbReference type="InterPro" id="IPR045341">
    <property type="entry name" value="DUF6532"/>
</dbReference>
<feature type="compositionally biased region" description="Polar residues" evidence="1">
    <location>
        <begin position="661"/>
        <end position="682"/>
    </location>
</feature>
<feature type="region of interest" description="Disordered" evidence="1">
    <location>
        <begin position="641"/>
        <end position="685"/>
    </location>
</feature>
<feature type="region of interest" description="Disordered" evidence="1">
    <location>
        <begin position="446"/>
        <end position="472"/>
    </location>
</feature>
<feature type="compositionally biased region" description="Basic and acidic residues" evidence="1">
    <location>
        <begin position="461"/>
        <end position="472"/>
    </location>
</feature>
<proteinExistence type="predicted"/>
<evidence type="ECO:0000313" key="4">
    <source>
        <dbReference type="Proteomes" id="UP000076738"/>
    </source>
</evidence>
<dbReference type="EMBL" id="KV417308">
    <property type="protein sequence ID" value="KZO92701.1"/>
    <property type="molecule type" value="Genomic_DNA"/>
</dbReference>
<feature type="compositionally biased region" description="Polar residues" evidence="1">
    <location>
        <begin position="255"/>
        <end position="274"/>
    </location>
</feature>
<feature type="compositionally biased region" description="Polar residues" evidence="1">
    <location>
        <begin position="413"/>
        <end position="424"/>
    </location>
</feature>